<comment type="similarity">
    <text evidence="1">Belongs to the LysR transcriptional regulatory family.</text>
</comment>
<keyword evidence="4" id="KW-0804">Transcription</keyword>
<evidence type="ECO:0000313" key="7">
    <source>
        <dbReference type="Proteomes" id="UP000053797"/>
    </source>
</evidence>
<dbReference type="SUPFAM" id="SSF46785">
    <property type="entry name" value="Winged helix' DNA-binding domain"/>
    <property type="match status" value="1"/>
</dbReference>
<dbReference type="PANTHER" id="PTHR30346">
    <property type="entry name" value="TRANSCRIPTIONAL DUAL REGULATOR HCAR-RELATED"/>
    <property type="match status" value="1"/>
</dbReference>
<evidence type="ECO:0000256" key="2">
    <source>
        <dbReference type="ARBA" id="ARBA00023015"/>
    </source>
</evidence>
<organism evidence="6 7">
    <name type="scientific">Exiguobacterium indicum</name>
    <dbReference type="NCBI Taxonomy" id="296995"/>
    <lineage>
        <taxon>Bacteria</taxon>
        <taxon>Bacillati</taxon>
        <taxon>Bacillota</taxon>
        <taxon>Bacilli</taxon>
        <taxon>Bacillales</taxon>
        <taxon>Bacillales Family XII. Incertae Sedis</taxon>
        <taxon>Exiguobacterium</taxon>
    </lineage>
</organism>
<name>A0A0V8GGZ0_9BACL</name>
<keyword evidence="2" id="KW-0805">Transcription regulation</keyword>
<dbReference type="InterPro" id="IPR036388">
    <property type="entry name" value="WH-like_DNA-bd_sf"/>
</dbReference>
<proteinExistence type="inferred from homology"/>
<dbReference type="AlphaFoldDB" id="A0A0V8GGZ0"/>
<dbReference type="GO" id="GO:0003677">
    <property type="term" value="F:DNA binding"/>
    <property type="evidence" value="ECO:0007669"/>
    <property type="project" value="UniProtKB-KW"/>
</dbReference>
<gene>
    <name evidence="6" type="ORF">AS033_09200</name>
</gene>
<dbReference type="PRINTS" id="PR00039">
    <property type="entry name" value="HTHLYSR"/>
</dbReference>
<dbReference type="InterPro" id="IPR036390">
    <property type="entry name" value="WH_DNA-bd_sf"/>
</dbReference>
<evidence type="ECO:0000256" key="1">
    <source>
        <dbReference type="ARBA" id="ARBA00009437"/>
    </source>
</evidence>
<reference evidence="6 7" key="1">
    <citation type="journal article" date="2015" name="Int. J. Syst. Evol. Microbiol.">
        <title>Exiguobacterium enclense sp. nov., isolated from sediment.</title>
        <authorList>
            <person name="Dastager S.G."/>
            <person name="Mawlankar R."/>
            <person name="Sonalkar V.V."/>
            <person name="Thorat M.N."/>
            <person name="Mual P."/>
            <person name="Verma A."/>
            <person name="Krishnamurthi S."/>
            <person name="Tang S.K."/>
            <person name="Li W.J."/>
        </authorList>
    </citation>
    <scope>NUCLEOTIDE SEQUENCE [LARGE SCALE GENOMIC DNA]</scope>
    <source>
        <strain evidence="6 7">NIO-1109</strain>
    </source>
</reference>
<feature type="domain" description="HTH lysR-type" evidence="5">
    <location>
        <begin position="1"/>
        <end position="58"/>
    </location>
</feature>
<evidence type="ECO:0000256" key="4">
    <source>
        <dbReference type="ARBA" id="ARBA00023163"/>
    </source>
</evidence>
<protein>
    <recommendedName>
        <fullName evidence="5">HTH lysR-type domain-containing protein</fullName>
    </recommendedName>
</protein>
<evidence type="ECO:0000259" key="5">
    <source>
        <dbReference type="PROSITE" id="PS50931"/>
    </source>
</evidence>
<dbReference type="PANTHER" id="PTHR30346:SF28">
    <property type="entry name" value="HTH-TYPE TRANSCRIPTIONAL REGULATOR CYNR"/>
    <property type="match status" value="1"/>
</dbReference>
<keyword evidence="3" id="KW-0238">DNA-binding</keyword>
<dbReference type="RefSeq" id="WP_058265281.1">
    <property type="nucleotide sequence ID" value="NZ_FMYN01000002.1"/>
</dbReference>
<accession>A0A0V8GGZ0</accession>
<evidence type="ECO:0000256" key="3">
    <source>
        <dbReference type="ARBA" id="ARBA00023125"/>
    </source>
</evidence>
<dbReference type="Gene3D" id="1.10.10.10">
    <property type="entry name" value="Winged helix-like DNA-binding domain superfamily/Winged helix DNA-binding domain"/>
    <property type="match status" value="1"/>
</dbReference>
<dbReference type="EMBL" id="LNQL01000002">
    <property type="protein sequence ID" value="KSU49532.1"/>
    <property type="molecule type" value="Genomic_DNA"/>
</dbReference>
<sequence>MELLHLNYFRHVAEELNVTRAAERLFISQPALSTTIKKLERELNTTLFHRKGRTISLTDNGRLLLQSVEKIEHELTRVQERMIRNNASSETPLSLVSSHGRFIQLILREFLLPQTAPLFNSDILSNRDILSGLLHQEFHFSISFMELKHPLITSEPIVEEDIVITYPASYSEKEAITALYADATETAFLFPSHNKDYNRFIQLKMAELNIYADTSHYIDDVSLQLALRQQRYFSFVPVSVCREMGLPFITDDVFTITSRLYMSHATNQLTVEQATIYERIKRFLLSQRTYLAK</sequence>
<evidence type="ECO:0000313" key="6">
    <source>
        <dbReference type="EMBL" id="KSU49532.1"/>
    </source>
</evidence>
<dbReference type="GO" id="GO:0032993">
    <property type="term" value="C:protein-DNA complex"/>
    <property type="evidence" value="ECO:0007669"/>
    <property type="project" value="TreeGrafter"/>
</dbReference>
<dbReference type="Proteomes" id="UP000053797">
    <property type="component" value="Unassembled WGS sequence"/>
</dbReference>
<dbReference type="OrthoDB" id="9803735at2"/>
<dbReference type="GO" id="GO:0003700">
    <property type="term" value="F:DNA-binding transcription factor activity"/>
    <property type="evidence" value="ECO:0007669"/>
    <property type="project" value="InterPro"/>
</dbReference>
<dbReference type="PROSITE" id="PS50931">
    <property type="entry name" value="HTH_LYSR"/>
    <property type="match status" value="1"/>
</dbReference>
<comment type="caution">
    <text evidence="6">The sequence shown here is derived from an EMBL/GenBank/DDBJ whole genome shotgun (WGS) entry which is preliminary data.</text>
</comment>
<dbReference type="Pfam" id="PF00126">
    <property type="entry name" value="HTH_1"/>
    <property type="match status" value="1"/>
</dbReference>
<dbReference type="InterPro" id="IPR000847">
    <property type="entry name" value="LysR_HTH_N"/>
</dbReference>
<dbReference type="FunFam" id="1.10.10.10:FF:000001">
    <property type="entry name" value="LysR family transcriptional regulator"/>
    <property type="match status" value="1"/>
</dbReference>